<proteinExistence type="predicted"/>
<comment type="caution">
    <text evidence="3">The sequence shown here is derived from an EMBL/GenBank/DDBJ whole genome shotgun (WGS) entry which is preliminary data.</text>
</comment>
<keyword evidence="3" id="KW-0540">Nuclease</keyword>
<dbReference type="PANTHER" id="PTHR30015:SF6">
    <property type="entry name" value="SLL1429 PROTEIN"/>
    <property type="match status" value="1"/>
</dbReference>
<accession>A0ABV9A9H4</accession>
<dbReference type="InterPro" id="IPR052906">
    <property type="entry name" value="Type_IV_Methyl-Rstrct_Enzyme"/>
</dbReference>
<name>A0ABV9A9H4_9ACTN</name>
<dbReference type="InterPro" id="IPR007560">
    <property type="entry name" value="Restrct_endonuc_IV_Mrr"/>
</dbReference>
<organism evidence="3 4">
    <name type="scientific">Streptomyces ovatisporus</name>
    <dbReference type="NCBI Taxonomy" id="1128682"/>
    <lineage>
        <taxon>Bacteria</taxon>
        <taxon>Bacillati</taxon>
        <taxon>Actinomycetota</taxon>
        <taxon>Actinomycetes</taxon>
        <taxon>Kitasatosporales</taxon>
        <taxon>Streptomycetaceae</taxon>
        <taxon>Streptomyces</taxon>
    </lineage>
</organism>
<feature type="domain" description="Restriction endonuclease type IV Mrr" evidence="2">
    <location>
        <begin position="236"/>
        <end position="346"/>
    </location>
</feature>
<dbReference type="InterPro" id="IPR011335">
    <property type="entry name" value="Restrct_endonuc-II-like"/>
</dbReference>
<gene>
    <name evidence="3" type="ORF">ACFPA8_15525</name>
</gene>
<keyword evidence="1" id="KW-0175">Coiled coil</keyword>
<dbReference type="InterPro" id="IPR011856">
    <property type="entry name" value="tRNA_endonuc-like_dom_sf"/>
</dbReference>
<evidence type="ECO:0000256" key="1">
    <source>
        <dbReference type="SAM" id="Coils"/>
    </source>
</evidence>
<dbReference type="GO" id="GO:0016787">
    <property type="term" value="F:hydrolase activity"/>
    <property type="evidence" value="ECO:0007669"/>
    <property type="project" value="UniProtKB-KW"/>
</dbReference>
<feature type="coiled-coil region" evidence="1">
    <location>
        <begin position="196"/>
        <end position="230"/>
    </location>
</feature>
<dbReference type="PANTHER" id="PTHR30015">
    <property type="entry name" value="MRR RESTRICTION SYSTEM PROTEIN"/>
    <property type="match status" value="1"/>
</dbReference>
<keyword evidence="3" id="KW-0378">Hydrolase</keyword>
<reference evidence="4" key="1">
    <citation type="journal article" date="2019" name="Int. J. Syst. Evol. Microbiol.">
        <title>The Global Catalogue of Microorganisms (GCM) 10K type strain sequencing project: providing services to taxonomists for standard genome sequencing and annotation.</title>
        <authorList>
            <consortium name="The Broad Institute Genomics Platform"/>
            <consortium name="The Broad Institute Genome Sequencing Center for Infectious Disease"/>
            <person name="Wu L."/>
            <person name="Ma J."/>
        </authorList>
    </citation>
    <scope>NUCLEOTIDE SEQUENCE [LARGE SCALE GENOMIC DNA]</scope>
    <source>
        <strain evidence="4">CGMCC 4.7357</strain>
    </source>
</reference>
<sequence length="359" mass="39922">MVHEGALLESQTLRASVAERTEALDKVKALALLPDGLHVTTRMVAHYFEVAEHVVNRLMQRHRDELTKSGMRTLRGSDLALFKRDILSSFSESYPQPRSNLALFTRRAVLNVAMLLRDSDVARRVRTYLLDTERAAREAPASAPVDDAVFHSLVEWLDRRIAKGVAEQSTAPEDRGREIAEEAVRSIVGRTVVPLLNQVMQSHNELRRRLDEHEAEMVRLRRVLREHEAAGSMAALDAMNSREFGRHIARLCRRDGCEQVTVTGGTGDSPAGILGYTADGRRLVVQCKARNPGSSITSGDVQRFTGMARLEYKADVALLVASVPFTRDALLVAARHEVTAVHRGLLEAWNNGAKLRALE</sequence>
<dbReference type="EC" id="3.1.21.-" evidence="3"/>
<dbReference type="Gene3D" id="3.40.1350.10">
    <property type="match status" value="1"/>
</dbReference>
<dbReference type="RefSeq" id="WP_386448506.1">
    <property type="nucleotide sequence ID" value="NZ_JBHSFH010000007.1"/>
</dbReference>
<keyword evidence="4" id="KW-1185">Reference proteome</keyword>
<protein>
    <submittedName>
        <fullName evidence="3">Restriction endonuclease</fullName>
        <ecNumber evidence="3">3.1.21.-</ecNumber>
    </submittedName>
</protein>
<dbReference type="EMBL" id="JBHSFH010000007">
    <property type="protein sequence ID" value="MFC4495541.1"/>
    <property type="molecule type" value="Genomic_DNA"/>
</dbReference>
<dbReference type="GO" id="GO:0004519">
    <property type="term" value="F:endonuclease activity"/>
    <property type="evidence" value="ECO:0007669"/>
    <property type="project" value="UniProtKB-KW"/>
</dbReference>
<evidence type="ECO:0000313" key="3">
    <source>
        <dbReference type="EMBL" id="MFC4495541.1"/>
    </source>
</evidence>
<dbReference type="Pfam" id="PF04471">
    <property type="entry name" value="Mrr_cat"/>
    <property type="match status" value="1"/>
</dbReference>
<evidence type="ECO:0000259" key="2">
    <source>
        <dbReference type="Pfam" id="PF04471"/>
    </source>
</evidence>
<dbReference type="Proteomes" id="UP001595997">
    <property type="component" value="Unassembled WGS sequence"/>
</dbReference>
<keyword evidence="3" id="KW-0255">Endonuclease</keyword>
<dbReference type="SUPFAM" id="SSF52980">
    <property type="entry name" value="Restriction endonuclease-like"/>
    <property type="match status" value="1"/>
</dbReference>
<evidence type="ECO:0000313" key="4">
    <source>
        <dbReference type="Proteomes" id="UP001595997"/>
    </source>
</evidence>